<feature type="compositionally biased region" description="Basic and acidic residues" evidence="1">
    <location>
        <begin position="177"/>
        <end position="197"/>
    </location>
</feature>
<keyword evidence="3" id="KW-0548">Nucleotidyltransferase</keyword>
<feature type="compositionally biased region" description="Basic and acidic residues" evidence="1">
    <location>
        <begin position="301"/>
        <end position="314"/>
    </location>
</feature>
<comment type="caution">
    <text evidence="3">The sequence shown here is derived from an EMBL/GenBank/DDBJ whole genome shotgun (WGS) entry which is preliminary data.</text>
</comment>
<dbReference type="RefSeq" id="WP_088077022.1">
    <property type="nucleotide sequence ID" value="NZ_JAHQCR010000076.1"/>
</dbReference>
<keyword evidence="3" id="KW-0240">DNA-directed RNA polymerase</keyword>
<keyword evidence="4" id="KW-1185">Reference proteome</keyword>
<protein>
    <submittedName>
        <fullName evidence="3">DNA-directed RNA polymerase subunit beta</fullName>
        <ecNumber evidence="3">2.7.7.6</ecNumber>
    </submittedName>
</protein>
<keyword evidence="3" id="KW-0804">Transcription</keyword>
<feature type="compositionally biased region" description="Polar residues" evidence="1">
    <location>
        <begin position="158"/>
        <end position="174"/>
    </location>
</feature>
<feature type="compositionally biased region" description="Polar residues" evidence="1">
    <location>
        <begin position="69"/>
        <end position="88"/>
    </location>
</feature>
<feature type="compositionally biased region" description="Low complexity" evidence="1">
    <location>
        <begin position="136"/>
        <end position="152"/>
    </location>
</feature>
<dbReference type="Pfam" id="PF11772">
    <property type="entry name" value="EpuA"/>
    <property type="match status" value="1"/>
</dbReference>
<feature type="compositionally biased region" description="Acidic residues" evidence="1">
    <location>
        <begin position="274"/>
        <end position="289"/>
    </location>
</feature>
<keyword evidence="3" id="KW-0808">Transferase</keyword>
<feature type="region of interest" description="Disordered" evidence="1">
    <location>
        <begin position="1"/>
        <end position="322"/>
    </location>
</feature>
<feature type="compositionally biased region" description="Low complexity" evidence="1">
    <location>
        <begin position="49"/>
        <end position="62"/>
    </location>
</feature>
<evidence type="ECO:0000313" key="3">
    <source>
        <dbReference type="EMBL" id="MBU9723420.1"/>
    </source>
</evidence>
<feature type="transmembrane region" description="Helical" evidence="2">
    <location>
        <begin position="332"/>
        <end position="357"/>
    </location>
</feature>
<dbReference type="InterPro" id="IPR024596">
    <property type="entry name" value="RNApol_su_b/EpuA"/>
</dbReference>
<keyword evidence="2" id="KW-0812">Transmembrane</keyword>
<evidence type="ECO:0000256" key="2">
    <source>
        <dbReference type="SAM" id="Phobius"/>
    </source>
</evidence>
<keyword evidence="2" id="KW-1133">Transmembrane helix</keyword>
<dbReference type="GO" id="GO:0000428">
    <property type="term" value="C:DNA-directed RNA polymerase complex"/>
    <property type="evidence" value="ECO:0007669"/>
    <property type="project" value="UniProtKB-KW"/>
</dbReference>
<feature type="compositionally biased region" description="Acidic residues" evidence="1">
    <location>
        <begin position="198"/>
        <end position="217"/>
    </location>
</feature>
<feature type="compositionally biased region" description="Low complexity" evidence="1">
    <location>
        <begin position="225"/>
        <end position="234"/>
    </location>
</feature>
<dbReference type="EC" id="2.7.7.6" evidence="3"/>
<evidence type="ECO:0000256" key="1">
    <source>
        <dbReference type="SAM" id="MobiDB-lite"/>
    </source>
</evidence>
<name>A0ABS6K1X1_9BACI</name>
<sequence>MSKDNELDLNEQQNSKGRGSEGRNTDQLDEQTGEASQRPNHANDDPVKNSVESSEGVNSSDSAPVSGEFESSGNGFVSGEFENSGNTSKSEDFADADVQEGEDHTPTNLASDEVGTAHAFDEKENHDSNIGQANVADSTSTEGDSSTGAGSAFVSDYAQGSKSDTALETDSASVSDFAHEPDKDTTIIDESVSHPENGEDVEEAVVTEGELGAEEDGATIMGESNQTERTPNETNETEVDHSDASIDTDSMVFIDDKQEAEITPSRSNRSDGSDLVEETVVAEEEETDNMSETRSRRKLRLEKEQEAEATQKSEKRSKRSRKPRGRIRLIPVWLKVIVVVSLLAGSLVVGAMVGFGLGGDGDPRSILDKETWYYVYDLIFADTEMDRQNIE</sequence>
<dbReference type="Proteomes" id="UP000790580">
    <property type="component" value="Unassembled WGS sequence"/>
</dbReference>
<evidence type="ECO:0000313" key="4">
    <source>
        <dbReference type="Proteomes" id="UP000790580"/>
    </source>
</evidence>
<dbReference type="GO" id="GO:0003899">
    <property type="term" value="F:DNA-directed RNA polymerase activity"/>
    <property type="evidence" value="ECO:0007669"/>
    <property type="project" value="UniProtKB-EC"/>
</dbReference>
<dbReference type="EMBL" id="JAHQCR010000076">
    <property type="protein sequence ID" value="MBU9723420.1"/>
    <property type="molecule type" value="Genomic_DNA"/>
</dbReference>
<accession>A0ABS6K1X1</accession>
<reference evidence="3 4" key="1">
    <citation type="submission" date="2021-06" db="EMBL/GenBank/DDBJ databases">
        <title>Bacillus sp. RD4P76, an endophyte from a halophyte.</title>
        <authorList>
            <person name="Sun J.-Q."/>
        </authorList>
    </citation>
    <scope>NUCLEOTIDE SEQUENCE [LARGE SCALE GENOMIC DNA]</scope>
    <source>
        <strain evidence="3 4">JCM 17098</strain>
    </source>
</reference>
<organism evidence="3 4">
    <name type="scientific">Evansella alkalicola</name>
    <dbReference type="NCBI Taxonomy" id="745819"/>
    <lineage>
        <taxon>Bacteria</taxon>
        <taxon>Bacillati</taxon>
        <taxon>Bacillota</taxon>
        <taxon>Bacilli</taxon>
        <taxon>Bacillales</taxon>
        <taxon>Bacillaceae</taxon>
        <taxon>Evansella</taxon>
    </lineage>
</organism>
<gene>
    <name evidence="3" type="ORF">KS407_18540</name>
</gene>
<proteinExistence type="predicted"/>
<keyword evidence="2" id="KW-0472">Membrane</keyword>